<evidence type="ECO:0000313" key="2">
    <source>
        <dbReference type="Proteomes" id="UP000664480"/>
    </source>
</evidence>
<dbReference type="EMBL" id="JAFKCU010000003">
    <property type="protein sequence ID" value="MBN7816911.1"/>
    <property type="molecule type" value="Genomic_DNA"/>
</dbReference>
<accession>A0ABS3CKA4</accession>
<dbReference type="Proteomes" id="UP000664480">
    <property type="component" value="Unassembled WGS sequence"/>
</dbReference>
<keyword evidence="2" id="KW-1185">Reference proteome</keyword>
<sequence length="70" mass="8238">MNVKKRHIIYAQDIMVFTGRSRSYAYSVIKQVKEYYGKSKHQLVTVQEYAEFHGIPVKEVETSILEETNK</sequence>
<gene>
    <name evidence="1" type="ORF">J0A69_15810</name>
</gene>
<name>A0ABS3CKA4_9BACT</name>
<reference evidence="1 2" key="1">
    <citation type="submission" date="2021-03" db="EMBL/GenBank/DDBJ databases">
        <title>novel species isolated from a fishpond in China.</title>
        <authorList>
            <person name="Lu H."/>
            <person name="Cai Z."/>
        </authorList>
    </citation>
    <scope>NUCLEOTIDE SEQUENCE [LARGE SCALE GENOMIC DNA]</scope>
    <source>
        <strain evidence="1 2">YJ13C</strain>
    </source>
</reference>
<proteinExistence type="predicted"/>
<protein>
    <submittedName>
        <fullName evidence="1">Uncharacterized protein</fullName>
    </submittedName>
</protein>
<comment type="caution">
    <text evidence="1">The sequence shown here is derived from an EMBL/GenBank/DDBJ whole genome shotgun (WGS) entry which is preliminary data.</text>
</comment>
<dbReference type="RefSeq" id="WP_206587705.1">
    <property type="nucleotide sequence ID" value="NZ_JAFKCU010000003.1"/>
</dbReference>
<organism evidence="1 2">
    <name type="scientific">Algoriphagus pacificus</name>
    <dbReference type="NCBI Taxonomy" id="2811234"/>
    <lineage>
        <taxon>Bacteria</taxon>
        <taxon>Pseudomonadati</taxon>
        <taxon>Bacteroidota</taxon>
        <taxon>Cytophagia</taxon>
        <taxon>Cytophagales</taxon>
        <taxon>Cyclobacteriaceae</taxon>
        <taxon>Algoriphagus</taxon>
    </lineage>
</organism>
<evidence type="ECO:0000313" key="1">
    <source>
        <dbReference type="EMBL" id="MBN7816911.1"/>
    </source>
</evidence>